<sequence>MCKRWKVGLGYVSESQLRRVIKSTILIGVTVFSVAVVPPAYADPAEVDRLIEDLGRVSHEIEAKNENVKQLELDIEAKQNEINGIRDEVRVTSEKAQAARDAVAANQAEVNKLALSKYRGANVDPVTSVISAQNPQSAIDRTAYMTSLTRHQEQMLKGLLAAADEAAASHDRAARAEAQAEFQAGQLEVERSRAEKERKDLDGQTADIRRRVEALSPADRERWNSKNGPVEHSLLGISGSNPSGMSALEVAMTKVGSPYGWGAIGPDAFDCSGLVYWAYQQQGKTVPRTSQAQMAGGTPVSREELQPGDVIGYYPGATHVGIYAGNGMLLHASDYGIPVQVVPMDSMPYYGARRY</sequence>
<proteinExistence type="inferred from homology"/>
<dbReference type="PANTHER" id="PTHR47359">
    <property type="entry name" value="PEPTIDOGLYCAN DL-ENDOPEPTIDASE CWLO"/>
    <property type="match status" value="1"/>
</dbReference>
<dbReference type="PANTHER" id="PTHR47359:SF3">
    <property type="entry name" value="NLP_P60 DOMAIN-CONTAINING PROTEIN-RELATED"/>
    <property type="match status" value="1"/>
</dbReference>
<keyword evidence="5" id="KW-0175">Coiled coil</keyword>
<comment type="caution">
    <text evidence="8">The sequence shown here is derived from an EMBL/GenBank/DDBJ whole genome shotgun (WGS) entry which is preliminary data.</text>
</comment>
<keyword evidence="6" id="KW-0472">Membrane</keyword>
<gene>
    <name evidence="8" type="ORF">FRX94_01810</name>
</gene>
<dbReference type="EMBL" id="VOHM01000003">
    <property type="protein sequence ID" value="TWT28650.1"/>
    <property type="molecule type" value="Genomic_DNA"/>
</dbReference>
<feature type="coiled-coil region" evidence="5">
    <location>
        <begin position="177"/>
        <end position="204"/>
    </location>
</feature>
<accession>A0A5C5USY4</accession>
<name>A0A5C5USY4_9CORY</name>
<keyword evidence="9" id="KW-1185">Reference proteome</keyword>
<feature type="domain" description="NlpC/P60" evidence="7">
    <location>
        <begin position="241"/>
        <end position="355"/>
    </location>
</feature>
<evidence type="ECO:0000256" key="4">
    <source>
        <dbReference type="ARBA" id="ARBA00022807"/>
    </source>
</evidence>
<dbReference type="Pfam" id="PF00877">
    <property type="entry name" value="NLPC_P60"/>
    <property type="match status" value="1"/>
</dbReference>
<keyword evidence="6" id="KW-0812">Transmembrane</keyword>
<evidence type="ECO:0000256" key="5">
    <source>
        <dbReference type="SAM" id="Coils"/>
    </source>
</evidence>
<dbReference type="OrthoDB" id="5177647at2"/>
<keyword evidence="4" id="KW-0788">Thiol protease</keyword>
<evidence type="ECO:0000313" key="8">
    <source>
        <dbReference type="EMBL" id="TWT28650.1"/>
    </source>
</evidence>
<keyword evidence="3" id="KW-0378">Hydrolase</keyword>
<comment type="similarity">
    <text evidence="1">Belongs to the peptidase C40 family.</text>
</comment>
<feature type="coiled-coil region" evidence="5">
    <location>
        <begin position="47"/>
        <end position="95"/>
    </location>
</feature>
<dbReference type="InterPro" id="IPR038765">
    <property type="entry name" value="Papain-like_cys_pep_sf"/>
</dbReference>
<dbReference type="Gene3D" id="3.90.1720.10">
    <property type="entry name" value="endopeptidase domain like (from Nostoc punctiforme)"/>
    <property type="match status" value="1"/>
</dbReference>
<protein>
    <submittedName>
        <fullName evidence="8">NlpC/P60 family protein</fullName>
    </submittedName>
</protein>
<keyword evidence="6" id="KW-1133">Transmembrane helix</keyword>
<dbReference type="Proteomes" id="UP000320791">
    <property type="component" value="Unassembled WGS sequence"/>
</dbReference>
<dbReference type="RefSeq" id="WP_146323412.1">
    <property type="nucleotide sequence ID" value="NZ_VOHM01000003.1"/>
</dbReference>
<dbReference type="AlphaFoldDB" id="A0A5C5USY4"/>
<dbReference type="GO" id="GO:0008234">
    <property type="term" value="F:cysteine-type peptidase activity"/>
    <property type="evidence" value="ECO:0007669"/>
    <property type="project" value="UniProtKB-KW"/>
</dbReference>
<dbReference type="SUPFAM" id="SSF54001">
    <property type="entry name" value="Cysteine proteinases"/>
    <property type="match status" value="1"/>
</dbReference>
<evidence type="ECO:0000256" key="3">
    <source>
        <dbReference type="ARBA" id="ARBA00022801"/>
    </source>
</evidence>
<evidence type="ECO:0000313" key="9">
    <source>
        <dbReference type="Proteomes" id="UP000320791"/>
    </source>
</evidence>
<reference evidence="8 9" key="1">
    <citation type="submission" date="2019-08" db="EMBL/GenBank/DDBJ databases">
        <authorList>
            <person name="Lei W."/>
        </authorList>
    </citation>
    <scope>NUCLEOTIDE SEQUENCE [LARGE SCALE GENOMIC DNA]</scope>
    <source>
        <strain evidence="8 9">CCUG 58627</strain>
    </source>
</reference>
<dbReference type="InterPro" id="IPR051794">
    <property type="entry name" value="PG_Endopeptidase_C40"/>
</dbReference>
<dbReference type="PROSITE" id="PS51935">
    <property type="entry name" value="NLPC_P60"/>
    <property type="match status" value="1"/>
</dbReference>
<evidence type="ECO:0000259" key="7">
    <source>
        <dbReference type="PROSITE" id="PS51935"/>
    </source>
</evidence>
<dbReference type="GO" id="GO:0006508">
    <property type="term" value="P:proteolysis"/>
    <property type="evidence" value="ECO:0007669"/>
    <property type="project" value="UniProtKB-KW"/>
</dbReference>
<evidence type="ECO:0000256" key="6">
    <source>
        <dbReference type="SAM" id="Phobius"/>
    </source>
</evidence>
<organism evidence="8 9">
    <name type="scientific">Corynebacterium canis</name>
    <dbReference type="NCBI Taxonomy" id="679663"/>
    <lineage>
        <taxon>Bacteria</taxon>
        <taxon>Bacillati</taxon>
        <taxon>Actinomycetota</taxon>
        <taxon>Actinomycetes</taxon>
        <taxon>Mycobacteriales</taxon>
        <taxon>Corynebacteriaceae</taxon>
        <taxon>Corynebacterium</taxon>
    </lineage>
</organism>
<dbReference type="Gene3D" id="6.10.250.3150">
    <property type="match status" value="1"/>
</dbReference>
<evidence type="ECO:0000256" key="1">
    <source>
        <dbReference type="ARBA" id="ARBA00007074"/>
    </source>
</evidence>
<keyword evidence="2" id="KW-0645">Protease</keyword>
<feature type="transmembrane region" description="Helical" evidence="6">
    <location>
        <begin position="20"/>
        <end position="41"/>
    </location>
</feature>
<evidence type="ECO:0000256" key="2">
    <source>
        <dbReference type="ARBA" id="ARBA00022670"/>
    </source>
</evidence>
<dbReference type="InterPro" id="IPR000064">
    <property type="entry name" value="NLP_P60_dom"/>
</dbReference>